<dbReference type="Pfam" id="PF19372">
    <property type="entry name" value="DUF5947"/>
    <property type="match status" value="1"/>
</dbReference>
<gene>
    <name evidence="1" type="ORF">NBG84_37240</name>
</gene>
<dbReference type="InterPro" id="IPR045991">
    <property type="entry name" value="DUF5947"/>
</dbReference>
<protein>
    <submittedName>
        <fullName evidence="1">DUF5947 family protein</fullName>
    </submittedName>
</protein>
<evidence type="ECO:0000313" key="2">
    <source>
        <dbReference type="Proteomes" id="UP001431429"/>
    </source>
</evidence>
<name>A0ABT0UZ66_9ACTN</name>
<dbReference type="Proteomes" id="UP001431429">
    <property type="component" value="Unassembled WGS sequence"/>
</dbReference>
<comment type="caution">
    <text evidence="1">The sequence shown here is derived from an EMBL/GenBank/DDBJ whole genome shotgun (WGS) entry which is preliminary data.</text>
</comment>
<organism evidence="1 2">
    <name type="scientific">Streptomyces albipurpureus</name>
    <dbReference type="NCBI Taxonomy" id="2897419"/>
    <lineage>
        <taxon>Bacteria</taxon>
        <taxon>Bacillati</taxon>
        <taxon>Actinomycetota</taxon>
        <taxon>Actinomycetes</taxon>
        <taxon>Kitasatosporales</taxon>
        <taxon>Streptomycetaceae</taxon>
        <taxon>Streptomyces</taxon>
    </lineage>
</organism>
<proteinExistence type="predicted"/>
<sequence>MREPAPPQPERCTFCGVTLPPGHRHLADTSERALVCSCTACALLFQRPGAGDGRYRAVPHRYLVDPGQELGEAAWATLRIPVSTAFVLRNSALGQAVLCYPGPAGATESELEEPLWRSVFQDNRLAATLEADVEALLMHRAQGSIRCFLVPIDICYELVGRMRLHWRGFDGGAEAHAELDAFFATVTDRARVLSKEAAV</sequence>
<accession>A0ABT0UZ66</accession>
<evidence type="ECO:0000313" key="1">
    <source>
        <dbReference type="EMBL" id="MCM2393852.1"/>
    </source>
</evidence>
<reference evidence="1" key="1">
    <citation type="submission" date="2022-06" db="EMBL/GenBank/DDBJ databases">
        <title>Genome public.</title>
        <authorList>
            <person name="Sun Q."/>
        </authorList>
    </citation>
    <scope>NUCLEOTIDE SEQUENCE</scope>
    <source>
        <strain evidence="1">CWNU-1</strain>
    </source>
</reference>
<keyword evidence="2" id="KW-1185">Reference proteome</keyword>
<dbReference type="EMBL" id="JAMQAW010000091">
    <property type="protein sequence ID" value="MCM2393852.1"/>
    <property type="molecule type" value="Genomic_DNA"/>
</dbReference>